<dbReference type="GO" id="GO:0016020">
    <property type="term" value="C:membrane"/>
    <property type="evidence" value="ECO:0007669"/>
    <property type="project" value="GOC"/>
</dbReference>
<reference evidence="9 10" key="1">
    <citation type="submission" date="2019-08" db="EMBL/GenBank/DDBJ databases">
        <title>Complete genome sequence of Candidatus Uab amorphum.</title>
        <authorList>
            <person name="Shiratori T."/>
            <person name="Suzuki S."/>
            <person name="Kakizawa Y."/>
            <person name="Ishida K."/>
        </authorList>
    </citation>
    <scope>NUCLEOTIDE SEQUENCE [LARGE SCALE GENOMIC DNA]</scope>
    <source>
        <strain evidence="9 10">SRT547</strain>
    </source>
</reference>
<dbReference type="Gene3D" id="2.60.40.2300">
    <property type="entry name" value="Neutral/alkaline non-lysosomal ceramidase, C-terminal domain"/>
    <property type="match status" value="1"/>
</dbReference>
<evidence type="ECO:0000256" key="4">
    <source>
        <dbReference type="PIRSR" id="PIRSR606823-2"/>
    </source>
</evidence>
<dbReference type="EMBL" id="AP019860">
    <property type="protein sequence ID" value="BBM83021.1"/>
    <property type="molecule type" value="Genomic_DNA"/>
</dbReference>
<name>A0A5S9IKG4_UABAM</name>
<dbReference type="Pfam" id="PF04734">
    <property type="entry name" value="Ceramidase_alk"/>
    <property type="match status" value="1"/>
</dbReference>
<proteinExistence type="inferred from homology"/>
<comment type="catalytic activity">
    <reaction evidence="5">
        <text>an N-acylsphing-4-enine + H2O = sphing-4-enine + a fatty acid</text>
        <dbReference type="Rhea" id="RHEA:20856"/>
        <dbReference type="ChEBI" id="CHEBI:15377"/>
        <dbReference type="ChEBI" id="CHEBI:28868"/>
        <dbReference type="ChEBI" id="CHEBI:52639"/>
        <dbReference type="ChEBI" id="CHEBI:57756"/>
        <dbReference type="EC" id="3.5.1.23"/>
    </reaction>
</comment>
<gene>
    <name evidence="9" type="ORF">UABAM_01364</name>
</gene>
<feature type="domain" description="Neutral/alkaline non-lysosomal ceramidase C-terminal" evidence="8">
    <location>
        <begin position="485"/>
        <end position="644"/>
    </location>
</feature>
<sequence>MTKFLSIICAIVMMAQMVSADHFEVGMGIHDVTGPAAEVGMMGYANVDQQTSGIHHRLWARAFVIQDVNGKRVVFVNVDVAMIMQAVKMKVVEKLQKTYGNMYTNDNVMLVATHTHSGPGGFSHYALYNITILGFSKKNFDTVVYGICKAIEKAHDNVAPAKIKIARGNLENTVINRSIEAYNANIDANLHEPYDKSMTLLRFERPDGREMGLLSWFAVHATSMGNQNKLINGDNKGWAQRKFDVKKDSDYRTKDTFISIFANSTLGDVSPNIHGGENGGGINDFASTHISGEKQFEAAWDLYHNATEELATNSLDYSHNFADYSKMTVAPEFTDGKERKTGYAALGIAFAAGAEDGPSKIPYIKEGDLKGHYDEVHGLKPIFLETGKMKPYPWTPEVLPVQMFVLGKVAILAVPGEFTTHAGRRVQDTVRPLLQQRGVEHIIITGPANTYAGYVTTREEYNEQHYEGASTHFGQWTLAAFRQQFKVLAEAITSGKGAPKGPSPRDLTGKQIEIQPGVIFDTPPLLGEFGDVKKDAPQQVERLSVLKVKFWGAHPKNAPRDFPTFLTIQRKSDEGWEDVRYDYDLDTAFMWKRSGISASEITVMWDIPGDMPQGTYRILHSGYYKNGLSGEIKSYSGESREFTLQPSTKLRISNCNVSATGVTFRMKYPKATKDDLHHRQEYVDNGQIQFTINGTKKLFVAKAVKGQKGVFRTTLPIKDKIDFLTVDEGMATDSFGNHNERFEWSR</sequence>
<evidence type="ECO:0000259" key="8">
    <source>
        <dbReference type="Pfam" id="PF17048"/>
    </source>
</evidence>
<dbReference type="GO" id="GO:0017040">
    <property type="term" value="F:N-acylsphingosine amidohydrolase activity"/>
    <property type="evidence" value="ECO:0007669"/>
    <property type="project" value="UniProtKB-UniRule"/>
</dbReference>
<keyword evidence="10" id="KW-1185">Reference proteome</keyword>
<evidence type="ECO:0000256" key="3">
    <source>
        <dbReference type="PIRSR" id="PIRSR606823-1"/>
    </source>
</evidence>
<dbReference type="GO" id="GO:0042759">
    <property type="term" value="P:long-chain fatty acid biosynthetic process"/>
    <property type="evidence" value="ECO:0007669"/>
    <property type="project" value="TreeGrafter"/>
</dbReference>
<dbReference type="GO" id="GO:0046512">
    <property type="term" value="P:sphingosine biosynthetic process"/>
    <property type="evidence" value="ECO:0007669"/>
    <property type="project" value="TreeGrafter"/>
</dbReference>
<dbReference type="EC" id="3.5.1.23" evidence="5"/>
<dbReference type="AlphaFoldDB" id="A0A5S9IKG4"/>
<organism evidence="9 10">
    <name type="scientific">Uabimicrobium amorphum</name>
    <dbReference type="NCBI Taxonomy" id="2596890"/>
    <lineage>
        <taxon>Bacteria</taxon>
        <taxon>Pseudomonadati</taxon>
        <taxon>Planctomycetota</taxon>
        <taxon>Candidatus Uabimicrobiia</taxon>
        <taxon>Candidatus Uabimicrobiales</taxon>
        <taxon>Candidatus Uabimicrobiaceae</taxon>
        <taxon>Candidatus Uabimicrobium</taxon>
    </lineage>
</organism>
<evidence type="ECO:0000313" key="10">
    <source>
        <dbReference type="Proteomes" id="UP000326354"/>
    </source>
</evidence>
<dbReference type="InterPro" id="IPR031329">
    <property type="entry name" value="NEUT/ALK_ceramidase_N"/>
</dbReference>
<evidence type="ECO:0000256" key="5">
    <source>
        <dbReference type="RuleBase" id="RU366019"/>
    </source>
</evidence>
<dbReference type="PANTHER" id="PTHR12670">
    <property type="entry name" value="CERAMIDASE"/>
    <property type="match status" value="1"/>
</dbReference>
<evidence type="ECO:0000256" key="6">
    <source>
        <dbReference type="SAM" id="SignalP"/>
    </source>
</evidence>
<feature type="domain" description="Neutral/alkaline non-lysosomal ceramidase N-terminal" evidence="7">
    <location>
        <begin position="23"/>
        <end position="483"/>
    </location>
</feature>
<evidence type="ECO:0000259" key="7">
    <source>
        <dbReference type="Pfam" id="PF04734"/>
    </source>
</evidence>
<dbReference type="InterPro" id="IPR038445">
    <property type="entry name" value="NCDase_C_sf"/>
</dbReference>
<keyword evidence="2 5" id="KW-0378">Hydrolase</keyword>
<keyword evidence="5" id="KW-0443">Lipid metabolism</keyword>
<evidence type="ECO:0000256" key="1">
    <source>
        <dbReference type="ARBA" id="ARBA00009835"/>
    </source>
</evidence>
<keyword evidence="6" id="KW-0732">Signal</keyword>
<dbReference type="PANTHER" id="PTHR12670:SF1">
    <property type="entry name" value="NEUTRAL CERAMIDASE"/>
    <property type="match status" value="1"/>
</dbReference>
<accession>A0A5S9IKG4</accession>
<comment type="cofactor">
    <cofactor evidence="4">
        <name>Zn(2+)</name>
        <dbReference type="ChEBI" id="CHEBI:29105"/>
    </cofactor>
    <text evidence="4">Binds 1 zinc ion per subunit.</text>
</comment>
<protein>
    <recommendedName>
        <fullName evidence="5">Neutral ceramidase</fullName>
        <ecNumber evidence="5">3.5.1.23</ecNumber>
    </recommendedName>
</protein>
<keyword evidence="4" id="KW-0479">Metal-binding</keyword>
<feature type="binding site" evidence="4">
    <location>
        <position position="417"/>
    </location>
    <ligand>
        <name>Zn(2+)</name>
        <dbReference type="ChEBI" id="CHEBI:29105"/>
    </ligand>
</feature>
<feature type="active site" description="Nucleophile" evidence="3">
    <location>
        <position position="270"/>
    </location>
</feature>
<dbReference type="Pfam" id="PF17048">
    <property type="entry name" value="Ceramidse_alk_C"/>
    <property type="match status" value="1"/>
</dbReference>
<feature type="signal peptide" evidence="6">
    <location>
        <begin position="1"/>
        <end position="20"/>
    </location>
</feature>
<dbReference type="InterPro" id="IPR031331">
    <property type="entry name" value="NEUT/ALK_ceramidase_C"/>
</dbReference>
<dbReference type="OrthoDB" id="9790058at2"/>
<dbReference type="RefSeq" id="WP_151967246.1">
    <property type="nucleotide sequence ID" value="NZ_AP019860.1"/>
</dbReference>
<dbReference type="GO" id="GO:0005576">
    <property type="term" value="C:extracellular region"/>
    <property type="evidence" value="ECO:0007669"/>
    <property type="project" value="TreeGrafter"/>
</dbReference>
<feature type="binding site" evidence="4">
    <location>
        <position position="454"/>
    </location>
    <ligand>
        <name>Zn(2+)</name>
        <dbReference type="ChEBI" id="CHEBI:29105"/>
    </ligand>
</feature>
<keyword evidence="4" id="KW-0862">Zinc</keyword>
<evidence type="ECO:0000256" key="2">
    <source>
        <dbReference type="ARBA" id="ARBA00022801"/>
    </source>
</evidence>
<feature type="binding site" evidence="4">
    <location>
        <position position="114"/>
    </location>
    <ligand>
        <name>Zn(2+)</name>
        <dbReference type="ChEBI" id="CHEBI:29105"/>
    </ligand>
</feature>
<dbReference type="GO" id="GO:0046514">
    <property type="term" value="P:ceramide catabolic process"/>
    <property type="evidence" value="ECO:0007669"/>
    <property type="project" value="InterPro"/>
</dbReference>
<keyword evidence="5" id="KW-0746">Sphingolipid metabolism</keyword>
<dbReference type="InterPro" id="IPR006823">
    <property type="entry name" value="Ceramidase_alk"/>
</dbReference>
<comment type="similarity">
    <text evidence="1 5">Belongs to the neutral ceramidase family.</text>
</comment>
<evidence type="ECO:0000313" key="9">
    <source>
        <dbReference type="EMBL" id="BBM83021.1"/>
    </source>
</evidence>
<dbReference type="Proteomes" id="UP000326354">
    <property type="component" value="Chromosome"/>
</dbReference>
<feature type="chain" id="PRO_5024915481" description="Neutral ceramidase" evidence="6">
    <location>
        <begin position="21"/>
        <end position="746"/>
    </location>
</feature>
<dbReference type="KEGG" id="uam:UABAM_01364"/>
<feature type="binding site" evidence="4">
    <location>
        <position position="220"/>
    </location>
    <ligand>
        <name>Zn(2+)</name>
        <dbReference type="ChEBI" id="CHEBI:29105"/>
    </ligand>
</feature>
<dbReference type="GO" id="GO:0046872">
    <property type="term" value="F:metal ion binding"/>
    <property type="evidence" value="ECO:0007669"/>
    <property type="project" value="UniProtKB-KW"/>
</dbReference>